<evidence type="ECO:0000256" key="2">
    <source>
        <dbReference type="ARBA" id="ARBA00039140"/>
    </source>
</evidence>
<evidence type="ECO:0000259" key="5">
    <source>
        <dbReference type="PROSITE" id="PS50122"/>
    </source>
</evidence>
<protein>
    <recommendedName>
        <fullName evidence="2">protein-glutamate methylesterase</fullName>
        <ecNumber evidence="2">3.1.1.61</ecNumber>
    </recommendedName>
</protein>
<dbReference type="Gene3D" id="3.40.50.180">
    <property type="entry name" value="Methylesterase CheB, C-terminal domain"/>
    <property type="match status" value="1"/>
</dbReference>
<dbReference type="AlphaFoldDB" id="A0A9X3ARF9"/>
<dbReference type="EMBL" id="JAOANI010000005">
    <property type="protein sequence ID" value="MCT7357738.1"/>
    <property type="molecule type" value="Genomic_DNA"/>
</dbReference>
<dbReference type="GO" id="GO:0005737">
    <property type="term" value="C:cytoplasm"/>
    <property type="evidence" value="ECO:0007669"/>
    <property type="project" value="InterPro"/>
</dbReference>
<comment type="catalytic activity">
    <reaction evidence="3">
        <text>[protein]-L-glutamate 5-O-methyl ester + H2O = L-glutamyl-[protein] + methanol + H(+)</text>
        <dbReference type="Rhea" id="RHEA:23236"/>
        <dbReference type="Rhea" id="RHEA-COMP:10208"/>
        <dbReference type="Rhea" id="RHEA-COMP:10311"/>
        <dbReference type="ChEBI" id="CHEBI:15377"/>
        <dbReference type="ChEBI" id="CHEBI:15378"/>
        <dbReference type="ChEBI" id="CHEBI:17790"/>
        <dbReference type="ChEBI" id="CHEBI:29973"/>
        <dbReference type="ChEBI" id="CHEBI:82795"/>
        <dbReference type="EC" id="3.1.1.61"/>
    </reaction>
</comment>
<gene>
    <name evidence="6" type="ORF">NYR02_01720</name>
</gene>
<keyword evidence="4" id="KW-0145">Chemotaxis</keyword>
<keyword evidence="7" id="KW-1185">Reference proteome</keyword>
<accession>A0A9X3ARF9</accession>
<dbReference type="InterPro" id="IPR000673">
    <property type="entry name" value="Sig_transdc_resp-reg_Me-estase"/>
</dbReference>
<keyword evidence="1 4" id="KW-0378">Hydrolase</keyword>
<dbReference type="Pfam" id="PF01339">
    <property type="entry name" value="CheB_methylest"/>
    <property type="match status" value="1"/>
</dbReference>
<feature type="active site" evidence="4">
    <location>
        <position position="278"/>
    </location>
</feature>
<feature type="active site" evidence="4">
    <location>
        <position position="158"/>
    </location>
</feature>
<organism evidence="6 7">
    <name type="scientific">Thalassolituus pacificus</name>
    <dbReference type="NCBI Taxonomy" id="2975440"/>
    <lineage>
        <taxon>Bacteria</taxon>
        <taxon>Pseudomonadati</taxon>
        <taxon>Pseudomonadota</taxon>
        <taxon>Gammaproteobacteria</taxon>
        <taxon>Oceanospirillales</taxon>
        <taxon>Oceanospirillaceae</taxon>
        <taxon>Thalassolituus</taxon>
    </lineage>
</organism>
<comment type="caution">
    <text evidence="6">The sequence shown here is derived from an EMBL/GenBank/DDBJ whole genome shotgun (WGS) entry which is preliminary data.</text>
</comment>
<dbReference type="EC" id="3.1.1.61" evidence="2"/>
<feature type="domain" description="CheB-type methylesterase" evidence="5">
    <location>
        <begin position="134"/>
        <end position="336"/>
    </location>
</feature>
<evidence type="ECO:0000256" key="3">
    <source>
        <dbReference type="ARBA" id="ARBA00048267"/>
    </source>
</evidence>
<proteinExistence type="predicted"/>
<dbReference type="RefSeq" id="WP_260974671.1">
    <property type="nucleotide sequence ID" value="NZ_JAOANI010000005.1"/>
</dbReference>
<name>A0A9X3ARF9_9GAMM</name>
<dbReference type="PROSITE" id="PS50122">
    <property type="entry name" value="CHEB"/>
    <property type="match status" value="1"/>
</dbReference>
<evidence type="ECO:0000256" key="4">
    <source>
        <dbReference type="PROSITE-ProRule" id="PRU00050"/>
    </source>
</evidence>
<sequence>MALPRVGILADDRLQQHLLKSALIHFGFDVVINTDPQRFVLLDQSELQLDAWLVDIRQEDDEENMQWLEQLLDGDVPVLLGLEKAPQKTCTTFPKWEKRLYGKMREIIKVTPVVAEDVAVLDRLNVPTTSPRIPLPGIFANQNFSGKAAAQVWVLGASLGGPGAVKDFLDALPGGLPIAFIYAQHIDPRFEETLCKTIGRHAEYELKNFVAGEVLNCGEVLVAPITDEFRFDGDGLPRSLERAWPGPYGPSIDQVILNVNEYYGQRAGYILFSGMGNDGSEAVMSLSNSQVPVWAQTPQSCANASMPESAIETNRVNYIGDPYQLALQLVNCVKHSGINIHEPIHH</sequence>
<dbReference type="PANTHER" id="PTHR42872:SF6">
    <property type="entry name" value="PROTEIN-GLUTAMATE METHYLESTERASE_PROTEIN-GLUTAMINE GLUTAMINASE"/>
    <property type="match status" value="1"/>
</dbReference>
<evidence type="ECO:0000313" key="7">
    <source>
        <dbReference type="Proteomes" id="UP001147830"/>
    </source>
</evidence>
<evidence type="ECO:0000256" key="1">
    <source>
        <dbReference type="ARBA" id="ARBA00022801"/>
    </source>
</evidence>
<dbReference type="PANTHER" id="PTHR42872">
    <property type="entry name" value="PROTEIN-GLUTAMATE METHYLESTERASE/PROTEIN-GLUTAMINE GLUTAMINASE"/>
    <property type="match status" value="1"/>
</dbReference>
<reference evidence="6" key="1">
    <citation type="journal article" date="2022" name="Front. Microbiol.">
        <title>Genome-based taxonomic rearrangement of Oceanobacter-related bacteria including the description of Thalassolituus hydrocarbonoclasticus sp. nov. and Thalassolituus pacificus sp. nov. and emended description of the genus Thalassolituus.</title>
        <authorList>
            <person name="Dong C."/>
            <person name="Wei L."/>
            <person name="Wang J."/>
            <person name="Lai Q."/>
            <person name="Huang Z."/>
            <person name="Shao Z."/>
        </authorList>
    </citation>
    <scope>NUCLEOTIDE SEQUENCE</scope>
    <source>
        <strain evidence="6">59MF3M-4</strain>
    </source>
</reference>
<dbReference type="SUPFAM" id="SSF52738">
    <property type="entry name" value="Methylesterase CheB, C-terminal domain"/>
    <property type="match status" value="1"/>
</dbReference>
<dbReference type="GO" id="GO:0008984">
    <property type="term" value="F:protein-glutamate methylesterase activity"/>
    <property type="evidence" value="ECO:0007669"/>
    <property type="project" value="UniProtKB-EC"/>
</dbReference>
<dbReference type="InterPro" id="IPR035909">
    <property type="entry name" value="CheB_C"/>
</dbReference>
<evidence type="ECO:0000313" key="6">
    <source>
        <dbReference type="EMBL" id="MCT7357738.1"/>
    </source>
</evidence>
<reference evidence="6" key="2">
    <citation type="submission" date="2022-08" db="EMBL/GenBank/DDBJ databases">
        <authorList>
            <person name="Dong C."/>
        </authorList>
    </citation>
    <scope>NUCLEOTIDE SEQUENCE</scope>
    <source>
        <strain evidence="6">59MF3M-4</strain>
    </source>
</reference>
<feature type="active site" evidence="4">
    <location>
        <position position="185"/>
    </location>
</feature>
<dbReference type="GO" id="GO:0000156">
    <property type="term" value="F:phosphorelay response regulator activity"/>
    <property type="evidence" value="ECO:0007669"/>
    <property type="project" value="InterPro"/>
</dbReference>
<dbReference type="GO" id="GO:0006935">
    <property type="term" value="P:chemotaxis"/>
    <property type="evidence" value="ECO:0007669"/>
    <property type="project" value="UniProtKB-UniRule"/>
</dbReference>
<dbReference type="Proteomes" id="UP001147830">
    <property type="component" value="Unassembled WGS sequence"/>
</dbReference>